<dbReference type="RefSeq" id="WP_245771638.1">
    <property type="nucleotide sequence ID" value="NZ_FNIE01000011.1"/>
</dbReference>
<feature type="signal peptide" evidence="1">
    <location>
        <begin position="1"/>
        <end position="27"/>
    </location>
</feature>
<keyword evidence="3" id="KW-1185">Reference proteome</keyword>
<accession>A0A1H0LS44</accession>
<reference evidence="2 3" key="1">
    <citation type="submission" date="2016-10" db="EMBL/GenBank/DDBJ databases">
        <authorList>
            <person name="de Groot N.N."/>
        </authorList>
    </citation>
    <scope>NUCLEOTIDE SEQUENCE [LARGE SCALE GENOMIC DNA]</scope>
    <source>
        <strain evidence="2 3">CGMCC 4.2022</strain>
    </source>
</reference>
<organism evidence="2 3">
    <name type="scientific">Actinacidiphila guanduensis</name>
    <dbReference type="NCBI Taxonomy" id="310781"/>
    <lineage>
        <taxon>Bacteria</taxon>
        <taxon>Bacillati</taxon>
        <taxon>Actinomycetota</taxon>
        <taxon>Actinomycetes</taxon>
        <taxon>Kitasatosporales</taxon>
        <taxon>Streptomycetaceae</taxon>
        <taxon>Actinacidiphila</taxon>
    </lineage>
</organism>
<protein>
    <submittedName>
        <fullName evidence="2">Uncharacterized protein</fullName>
    </submittedName>
</protein>
<feature type="chain" id="PRO_5011776258" evidence="1">
    <location>
        <begin position="28"/>
        <end position="175"/>
    </location>
</feature>
<evidence type="ECO:0000313" key="2">
    <source>
        <dbReference type="EMBL" id="SDO70710.1"/>
    </source>
</evidence>
<dbReference type="Proteomes" id="UP000199341">
    <property type="component" value="Unassembled WGS sequence"/>
</dbReference>
<gene>
    <name evidence="2" type="ORF">SAMN05216259_111310</name>
</gene>
<dbReference type="EMBL" id="FNIE01000011">
    <property type="protein sequence ID" value="SDO70710.1"/>
    <property type="molecule type" value="Genomic_DNA"/>
</dbReference>
<evidence type="ECO:0000313" key="3">
    <source>
        <dbReference type="Proteomes" id="UP000199341"/>
    </source>
</evidence>
<evidence type="ECO:0000256" key="1">
    <source>
        <dbReference type="SAM" id="SignalP"/>
    </source>
</evidence>
<keyword evidence="1" id="KW-0732">Signal</keyword>
<proteinExistence type="predicted"/>
<sequence>MSSYASRAGATVAALAALCFVAPQASAADRTAVTEGLRLSPAANATTRTIAAQERRAAIEAATVCGTGYELYYAEPLPTLDTRLGTLFTYDNGGLGPGDSECAILDNNTGSAKWMKIQLCENKASNPRCSVDQGNYSDYAGPVFMDNCPTVTALMKTTSSSSSYLINRVLGSFCD</sequence>
<name>A0A1H0LS44_9ACTN</name>
<dbReference type="AlphaFoldDB" id="A0A1H0LS44"/>